<evidence type="ECO:0000313" key="3">
    <source>
        <dbReference type="Proteomes" id="UP000320390"/>
    </source>
</evidence>
<evidence type="ECO:0000256" key="1">
    <source>
        <dbReference type="SAM" id="SignalP"/>
    </source>
</evidence>
<dbReference type="OrthoDB" id="6382233at2"/>
<dbReference type="NCBIfam" id="NF041539">
    <property type="entry name" value="choice_anch_R"/>
    <property type="match status" value="1"/>
</dbReference>
<dbReference type="AlphaFoldDB" id="A0A518ERT4"/>
<feature type="chain" id="PRO_5021961264" evidence="1">
    <location>
        <begin position="22"/>
        <end position="321"/>
    </location>
</feature>
<sequence length="321" mass="33148" precursor="true">MKLHLSLLASIAALLASPASANDLIIGNLSSGIDPGTAFGGSALAQYKAFGFTMGSTPYTLDEVILSFDVTGAAISPLVEIWSDAGGSPGNPLFALENPGSFAGQGDFTFSVSSPHTLMALTSYWLHLKSVPMDGDAFTWDASSPATLPTGVASTALTYEFNGAASGLYNRLEIRGTAIEFGTGYCRANVNSTGQPGLLAGSGSLLTADNFVRLTASQMPASAFGFFLVSRTQGFVANPGGSQGSLCLVGSIGRYDGSGQVQQSDASGSFALHIDILAIPQPNGTFAAFPGETWNFQAWYRDGVNGSATSNFSNGLQLDFL</sequence>
<gene>
    <name evidence="2" type="ORF">Poly30_23230</name>
</gene>
<accession>A0A518ERT4</accession>
<dbReference type="RefSeq" id="WP_145197308.1">
    <property type="nucleotide sequence ID" value="NZ_CP036434.1"/>
</dbReference>
<evidence type="ECO:0000313" key="2">
    <source>
        <dbReference type="EMBL" id="QDV06808.1"/>
    </source>
</evidence>
<proteinExistence type="predicted"/>
<keyword evidence="3" id="KW-1185">Reference proteome</keyword>
<feature type="signal peptide" evidence="1">
    <location>
        <begin position="1"/>
        <end position="21"/>
    </location>
</feature>
<protein>
    <submittedName>
        <fullName evidence="2">Uncharacterized protein</fullName>
    </submittedName>
</protein>
<organism evidence="2 3">
    <name type="scientific">Saltatorellus ferox</name>
    <dbReference type="NCBI Taxonomy" id="2528018"/>
    <lineage>
        <taxon>Bacteria</taxon>
        <taxon>Pseudomonadati</taxon>
        <taxon>Planctomycetota</taxon>
        <taxon>Planctomycetia</taxon>
        <taxon>Planctomycetia incertae sedis</taxon>
        <taxon>Saltatorellus</taxon>
    </lineage>
</organism>
<name>A0A518ERT4_9BACT</name>
<keyword evidence="1" id="KW-0732">Signal</keyword>
<reference evidence="2 3" key="1">
    <citation type="submission" date="2019-02" db="EMBL/GenBank/DDBJ databases">
        <title>Deep-cultivation of Planctomycetes and their phenomic and genomic characterization uncovers novel biology.</title>
        <authorList>
            <person name="Wiegand S."/>
            <person name="Jogler M."/>
            <person name="Boedeker C."/>
            <person name="Pinto D."/>
            <person name="Vollmers J."/>
            <person name="Rivas-Marin E."/>
            <person name="Kohn T."/>
            <person name="Peeters S.H."/>
            <person name="Heuer A."/>
            <person name="Rast P."/>
            <person name="Oberbeckmann S."/>
            <person name="Bunk B."/>
            <person name="Jeske O."/>
            <person name="Meyerdierks A."/>
            <person name="Storesund J.E."/>
            <person name="Kallscheuer N."/>
            <person name="Luecker S."/>
            <person name="Lage O.M."/>
            <person name="Pohl T."/>
            <person name="Merkel B.J."/>
            <person name="Hornburger P."/>
            <person name="Mueller R.-W."/>
            <person name="Bruemmer F."/>
            <person name="Labrenz M."/>
            <person name="Spormann A.M."/>
            <person name="Op den Camp H."/>
            <person name="Overmann J."/>
            <person name="Amann R."/>
            <person name="Jetten M.S.M."/>
            <person name="Mascher T."/>
            <person name="Medema M.H."/>
            <person name="Devos D.P."/>
            <person name="Kaster A.-K."/>
            <person name="Ovreas L."/>
            <person name="Rohde M."/>
            <person name="Galperin M.Y."/>
            <person name="Jogler C."/>
        </authorList>
    </citation>
    <scope>NUCLEOTIDE SEQUENCE [LARGE SCALE GENOMIC DNA]</scope>
    <source>
        <strain evidence="2 3">Poly30</strain>
    </source>
</reference>
<dbReference type="EMBL" id="CP036434">
    <property type="protein sequence ID" value="QDV06808.1"/>
    <property type="molecule type" value="Genomic_DNA"/>
</dbReference>
<dbReference type="Proteomes" id="UP000320390">
    <property type="component" value="Chromosome"/>
</dbReference>